<dbReference type="InterPro" id="IPR036390">
    <property type="entry name" value="WH_DNA-bd_sf"/>
</dbReference>
<dbReference type="RefSeq" id="WP_386805020.1">
    <property type="nucleotide sequence ID" value="NZ_JBHTMU010000031.1"/>
</dbReference>
<keyword evidence="7" id="KW-1185">Reference proteome</keyword>
<accession>A0ABW3ZLH6</accession>
<name>A0ABW3ZLH6_9RHOB</name>
<comment type="caution">
    <text evidence="6">The sequence shown here is derived from an EMBL/GenBank/DDBJ whole genome shotgun (WGS) entry which is preliminary data.</text>
</comment>
<dbReference type="SUPFAM" id="SSF46785">
    <property type="entry name" value="Winged helix' DNA-binding domain"/>
    <property type="match status" value="1"/>
</dbReference>
<comment type="similarity">
    <text evidence="1">Belongs to the LysR transcriptional regulatory family.</text>
</comment>
<dbReference type="InterPro" id="IPR000847">
    <property type="entry name" value="LysR_HTH_N"/>
</dbReference>
<protein>
    <submittedName>
        <fullName evidence="6">LysR family transcriptional regulator</fullName>
    </submittedName>
</protein>
<evidence type="ECO:0000256" key="4">
    <source>
        <dbReference type="ARBA" id="ARBA00023163"/>
    </source>
</evidence>
<evidence type="ECO:0000313" key="7">
    <source>
        <dbReference type="Proteomes" id="UP001597135"/>
    </source>
</evidence>
<evidence type="ECO:0000259" key="5">
    <source>
        <dbReference type="PROSITE" id="PS50931"/>
    </source>
</evidence>
<dbReference type="CDD" id="cd05466">
    <property type="entry name" value="PBP2_LTTR_substrate"/>
    <property type="match status" value="1"/>
</dbReference>
<gene>
    <name evidence="6" type="ORF">ACFQ4E_15225</name>
</gene>
<dbReference type="PROSITE" id="PS50931">
    <property type="entry name" value="HTH_LYSR"/>
    <property type="match status" value="1"/>
</dbReference>
<reference evidence="7" key="1">
    <citation type="journal article" date="2019" name="Int. J. Syst. Evol. Microbiol.">
        <title>The Global Catalogue of Microorganisms (GCM) 10K type strain sequencing project: providing services to taxonomists for standard genome sequencing and annotation.</title>
        <authorList>
            <consortium name="The Broad Institute Genomics Platform"/>
            <consortium name="The Broad Institute Genome Sequencing Center for Infectious Disease"/>
            <person name="Wu L."/>
            <person name="Ma J."/>
        </authorList>
    </citation>
    <scope>NUCLEOTIDE SEQUENCE [LARGE SCALE GENOMIC DNA]</scope>
    <source>
        <strain evidence="7">CCUG 62953</strain>
    </source>
</reference>
<dbReference type="PANTHER" id="PTHR30126">
    <property type="entry name" value="HTH-TYPE TRANSCRIPTIONAL REGULATOR"/>
    <property type="match status" value="1"/>
</dbReference>
<sequence>MLNALWLETFTELCETGHFTRTAAKLGMTQPGVSQHLRKLEAQLGTALIARDGKGFVLTAAGEEVLALGRARREEERALRDRIGTDDPDSGEASIACSGSFATLLYPQILDLMASRPGLVVHLVAAPRSSVMTRVGEGTSDFGIVEGAPEGPRLDTELLGREETCLVLPQGDVPDEITLAALDARGLIGHPDAEGYADALFGANFGAAYRGVDRLRLRGSVNQIGQITAPVARGIGYTVLPRSGVEAASDAGRLACPALAERCYRELWLVWRRGRPLSARLEKLAGLIRDTAKRVDAS</sequence>
<evidence type="ECO:0000256" key="2">
    <source>
        <dbReference type="ARBA" id="ARBA00023015"/>
    </source>
</evidence>
<evidence type="ECO:0000256" key="1">
    <source>
        <dbReference type="ARBA" id="ARBA00009437"/>
    </source>
</evidence>
<keyword evidence="3" id="KW-0238">DNA-binding</keyword>
<dbReference type="Pfam" id="PF00126">
    <property type="entry name" value="HTH_1"/>
    <property type="match status" value="1"/>
</dbReference>
<evidence type="ECO:0000313" key="6">
    <source>
        <dbReference type="EMBL" id="MFD1343778.1"/>
    </source>
</evidence>
<keyword evidence="4" id="KW-0804">Transcription</keyword>
<dbReference type="Pfam" id="PF03466">
    <property type="entry name" value="LysR_substrate"/>
    <property type="match status" value="1"/>
</dbReference>
<dbReference type="PANTHER" id="PTHR30126:SF99">
    <property type="entry name" value="TRANSCRIPTIONAL REGULATOR LYSR FAMILY"/>
    <property type="match status" value="1"/>
</dbReference>
<dbReference type="Proteomes" id="UP001597135">
    <property type="component" value="Unassembled WGS sequence"/>
</dbReference>
<organism evidence="6 7">
    <name type="scientific">Litorisediminicola beolgyonensis</name>
    <dbReference type="NCBI Taxonomy" id="1173614"/>
    <lineage>
        <taxon>Bacteria</taxon>
        <taxon>Pseudomonadati</taxon>
        <taxon>Pseudomonadota</taxon>
        <taxon>Alphaproteobacteria</taxon>
        <taxon>Rhodobacterales</taxon>
        <taxon>Paracoccaceae</taxon>
        <taxon>Litorisediminicola</taxon>
    </lineage>
</organism>
<dbReference type="EMBL" id="JBHTMU010000031">
    <property type="protein sequence ID" value="MFD1343778.1"/>
    <property type="molecule type" value="Genomic_DNA"/>
</dbReference>
<dbReference type="SUPFAM" id="SSF53850">
    <property type="entry name" value="Periplasmic binding protein-like II"/>
    <property type="match status" value="1"/>
</dbReference>
<proteinExistence type="inferred from homology"/>
<dbReference type="InterPro" id="IPR036388">
    <property type="entry name" value="WH-like_DNA-bd_sf"/>
</dbReference>
<feature type="domain" description="HTH lysR-type" evidence="5">
    <location>
        <begin position="1"/>
        <end position="59"/>
    </location>
</feature>
<dbReference type="Gene3D" id="3.40.190.10">
    <property type="entry name" value="Periplasmic binding protein-like II"/>
    <property type="match status" value="2"/>
</dbReference>
<dbReference type="PRINTS" id="PR00039">
    <property type="entry name" value="HTHLYSR"/>
</dbReference>
<evidence type="ECO:0000256" key="3">
    <source>
        <dbReference type="ARBA" id="ARBA00023125"/>
    </source>
</evidence>
<keyword evidence="2" id="KW-0805">Transcription regulation</keyword>
<dbReference type="InterPro" id="IPR005119">
    <property type="entry name" value="LysR_subst-bd"/>
</dbReference>
<dbReference type="Gene3D" id="1.10.10.10">
    <property type="entry name" value="Winged helix-like DNA-binding domain superfamily/Winged helix DNA-binding domain"/>
    <property type="match status" value="1"/>
</dbReference>